<accession>A0ABP7E327</accession>
<organism evidence="11 12">
    <name type="scientific">Terrabacter ginsenosidimutans</name>
    <dbReference type="NCBI Taxonomy" id="490575"/>
    <lineage>
        <taxon>Bacteria</taxon>
        <taxon>Bacillati</taxon>
        <taxon>Actinomycetota</taxon>
        <taxon>Actinomycetes</taxon>
        <taxon>Micrococcales</taxon>
        <taxon>Intrasporangiaceae</taxon>
        <taxon>Terrabacter</taxon>
    </lineage>
</organism>
<dbReference type="Pfam" id="PF07730">
    <property type="entry name" value="HisKA_3"/>
    <property type="match status" value="1"/>
</dbReference>
<dbReference type="PANTHER" id="PTHR24421">
    <property type="entry name" value="NITRATE/NITRITE SENSOR PROTEIN NARX-RELATED"/>
    <property type="match status" value="1"/>
</dbReference>
<evidence type="ECO:0000256" key="7">
    <source>
        <dbReference type="ARBA" id="ARBA00022840"/>
    </source>
</evidence>
<evidence type="ECO:0000256" key="5">
    <source>
        <dbReference type="ARBA" id="ARBA00022741"/>
    </source>
</evidence>
<evidence type="ECO:0000259" key="9">
    <source>
        <dbReference type="Pfam" id="PF02518"/>
    </source>
</evidence>
<evidence type="ECO:0000256" key="2">
    <source>
        <dbReference type="ARBA" id="ARBA00012438"/>
    </source>
</evidence>
<dbReference type="Gene3D" id="1.20.5.1930">
    <property type="match status" value="1"/>
</dbReference>
<feature type="domain" description="Signal transduction histidine kinase subgroup 3 dimerisation and phosphoacceptor" evidence="10">
    <location>
        <begin position="237"/>
        <end position="301"/>
    </location>
</feature>
<evidence type="ECO:0000256" key="1">
    <source>
        <dbReference type="ARBA" id="ARBA00000085"/>
    </source>
</evidence>
<comment type="caution">
    <text evidence="11">The sequence shown here is derived from an EMBL/GenBank/DDBJ whole genome shotgun (WGS) entry which is preliminary data.</text>
</comment>
<keyword evidence="7" id="KW-0067">ATP-binding</keyword>
<dbReference type="GO" id="GO:0016301">
    <property type="term" value="F:kinase activity"/>
    <property type="evidence" value="ECO:0007669"/>
    <property type="project" value="UniProtKB-KW"/>
</dbReference>
<dbReference type="InterPro" id="IPR036890">
    <property type="entry name" value="HATPase_C_sf"/>
</dbReference>
<keyword evidence="4" id="KW-0808">Transferase</keyword>
<evidence type="ECO:0000313" key="11">
    <source>
        <dbReference type="EMBL" id="GAA3712729.1"/>
    </source>
</evidence>
<keyword evidence="12" id="KW-1185">Reference proteome</keyword>
<gene>
    <name evidence="11" type="ORF">GCM10022399_31850</name>
</gene>
<dbReference type="EC" id="2.7.13.3" evidence="2"/>
<dbReference type="CDD" id="cd16917">
    <property type="entry name" value="HATPase_UhpB-NarQ-NarX-like"/>
    <property type="match status" value="1"/>
</dbReference>
<keyword evidence="5" id="KW-0547">Nucleotide-binding</keyword>
<keyword evidence="6 11" id="KW-0418">Kinase</keyword>
<evidence type="ECO:0000256" key="6">
    <source>
        <dbReference type="ARBA" id="ARBA00022777"/>
    </source>
</evidence>
<dbReference type="SUPFAM" id="SSF55874">
    <property type="entry name" value="ATPase domain of HSP90 chaperone/DNA topoisomerase II/histidine kinase"/>
    <property type="match status" value="1"/>
</dbReference>
<evidence type="ECO:0000256" key="4">
    <source>
        <dbReference type="ARBA" id="ARBA00022679"/>
    </source>
</evidence>
<evidence type="ECO:0000259" key="10">
    <source>
        <dbReference type="Pfam" id="PF07730"/>
    </source>
</evidence>
<evidence type="ECO:0000256" key="3">
    <source>
        <dbReference type="ARBA" id="ARBA00022553"/>
    </source>
</evidence>
<dbReference type="InterPro" id="IPR011712">
    <property type="entry name" value="Sig_transdc_His_kin_sub3_dim/P"/>
</dbReference>
<name>A0ABP7E327_9MICO</name>
<dbReference type="InterPro" id="IPR050482">
    <property type="entry name" value="Sensor_HK_TwoCompSys"/>
</dbReference>
<evidence type="ECO:0000256" key="8">
    <source>
        <dbReference type="ARBA" id="ARBA00023012"/>
    </source>
</evidence>
<dbReference type="EMBL" id="BAABDC010000005">
    <property type="protein sequence ID" value="GAA3712729.1"/>
    <property type="molecule type" value="Genomic_DNA"/>
</dbReference>
<keyword evidence="8" id="KW-0902">Two-component regulatory system</keyword>
<comment type="catalytic activity">
    <reaction evidence="1">
        <text>ATP + protein L-histidine = ADP + protein N-phospho-L-histidine.</text>
        <dbReference type="EC" id="2.7.13.3"/>
    </reaction>
</comment>
<reference evidence="12" key="1">
    <citation type="journal article" date="2019" name="Int. J. Syst. Evol. Microbiol.">
        <title>The Global Catalogue of Microorganisms (GCM) 10K type strain sequencing project: providing services to taxonomists for standard genome sequencing and annotation.</title>
        <authorList>
            <consortium name="The Broad Institute Genomics Platform"/>
            <consortium name="The Broad Institute Genome Sequencing Center for Infectious Disease"/>
            <person name="Wu L."/>
            <person name="Ma J."/>
        </authorList>
    </citation>
    <scope>NUCLEOTIDE SEQUENCE [LARGE SCALE GENOMIC DNA]</scope>
    <source>
        <strain evidence="12">JCM 17125</strain>
    </source>
</reference>
<keyword evidence="3" id="KW-0597">Phosphoprotein</keyword>
<evidence type="ECO:0000313" key="12">
    <source>
        <dbReference type="Proteomes" id="UP001501468"/>
    </source>
</evidence>
<feature type="domain" description="Histidine kinase/HSP90-like ATPase" evidence="9">
    <location>
        <begin position="349"/>
        <end position="434"/>
    </location>
</feature>
<proteinExistence type="predicted"/>
<sequence length="448" mass="47901">MVLVFSRRNPLRLVLSWERRVLQEDRASVPEVASLLPGDRRRRFSPGPITAGDVALVLFVALASLFGFVERASVVFETDDGPLHYREPDLAGAALILVGCVALLWRRPFPGWVLAVATLSAVARNAAGYPLAPMPYAVVVACFAVGQRWPLPRSAVALVSVLASLAGSALARFGTAVDDEVLTEVLAVLAAWALGRGYRLHRMRTRLLEDRTLLLEQRARHLAQERSTVAALAAAHERASIARELHDVVANDVGMIVARAGGARRRERQGDRVSGEVLAAIESLGREALTDMRRMVGVLQSIDDDAAGAAPPGLDQLEELVAKVAAAGTDVRLEVTGDRRPLALPVELNAYRIVQESLTNAMKHASGSPVTVHVDFGPERLRLVVRDLGGRETSASTPGNGLLGMRQRVDLLGGALRTGQVPSGGFVVDCVLPDGAGEVTRDPAAADR</sequence>
<protein>
    <recommendedName>
        <fullName evidence="2">histidine kinase</fullName>
        <ecNumber evidence="2">2.7.13.3</ecNumber>
    </recommendedName>
</protein>
<dbReference type="Gene3D" id="3.30.565.10">
    <property type="entry name" value="Histidine kinase-like ATPase, C-terminal domain"/>
    <property type="match status" value="1"/>
</dbReference>
<dbReference type="PANTHER" id="PTHR24421:SF10">
    <property type="entry name" value="NITRATE_NITRITE SENSOR PROTEIN NARQ"/>
    <property type="match status" value="1"/>
</dbReference>
<dbReference type="Proteomes" id="UP001501468">
    <property type="component" value="Unassembled WGS sequence"/>
</dbReference>
<dbReference type="Pfam" id="PF02518">
    <property type="entry name" value="HATPase_c"/>
    <property type="match status" value="1"/>
</dbReference>
<dbReference type="InterPro" id="IPR003594">
    <property type="entry name" value="HATPase_dom"/>
</dbReference>